<feature type="transmembrane region" description="Helical" evidence="1">
    <location>
        <begin position="20"/>
        <end position="39"/>
    </location>
</feature>
<dbReference type="EMBL" id="CP009511">
    <property type="protein sequence ID" value="AKB63008.1"/>
    <property type="molecule type" value="Genomic_DNA"/>
</dbReference>
<dbReference type="Pfam" id="PF23960">
    <property type="entry name" value="DUF7289"/>
    <property type="match status" value="1"/>
</dbReference>
<dbReference type="RefSeq" id="WP_048044236.1">
    <property type="nucleotide sequence ID" value="NZ_CP009511.1"/>
</dbReference>
<dbReference type="InterPro" id="IPR055713">
    <property type="entry name" value="DUF7289"/>
</dbReference>
<gene>
    <name evidence="2" type="ORF">MSMAP_3023</name>
</gene>
<accession>A0A0E3RCH9</accession>
<evidence type="ECO:0000313" key="2">
    <source>
        <dbReference type="EMBL" id="AKB63008.1"/>
    </source>
</evidence>
<evidence type="ECO:0000313" key="3">
    <source>
        <dbReference type="Proteomes" id="UP000033116"/>
    </source>
</evidence>
<sequence length="312" mass="34495">MKKRFFESISSFYRSESGIAAAVAAALLLGIIVVSMTTIQVQYVPVWKEDAEYAHMSDVWQDMSRFKSNVDILAAGIEMNPNSRITLNSPIQLGGSDVPFLGGMKTGGTLTVNNAISGMLIEVNDDMNGYNSNQNLSDIGSVSYHPTNVHSVEETYCYENGALIITQNGRSVMKLFPGIVLEDGAGIASVNLSARIATLEGTRGVMASNSMENIRLTSQDFINIYDSDQEYTNENTTKKANVTSVDLTIYTENTEAWEKYFEDSANETNLQEGTDYNITKEDYSVKFSLFPVNKTINFKAYNAIIKMKTDIQ</sequence>
<reference evidence="2 3" key="1">
    <citation type="submission" date="2014-07" db="EMBL/GenBank/DDBJ databases">
        <title>Methanogenic archaea and the global carbon cycle.</title>
        <authorList>
            <person name="Henriksen J.R."/>
            <person name="Luke J."/>
            <person name="Reinhart S."/>
            <person name="Benedict M.N."/>
            <person name="Youngblut N.D."/>
            <person name="Metcalf M.E."/>
            <person name="Whitaker R.J."/>
            <person name="Metcalf W.W."/>
        </authorList>
    </citation>
    <scope>NUCLEOTIDE SEQUENCE [LARGE SCALE GENOMIC DNA]</scope>
    <source>
        <strain evidence="2 3">SarPi</strain>
    </source>
</reference>
<evidence type="ECO:0000256" key="1">
    <source>
        <dbReference type="SAM" id="Phobius"/>
    </source>
</evidence>
<organism evidence="2 3">
    <name type="scientific">Methanosarcina mazei SarPi</name>
    <dbReference type="NCBI Taxonomy" id="1434115"/>
    <lineage>
        <taxon>Archaea</taxon>
        <taxon>Methanobacteriati</taxon>
        <taxon>Methanobacteriota</taxon>
        <taxon>Stenosarchaea group</taxon>
        <taxon>Methanomicrobia</taxon>
        <taxon>Methanosarcinales</taxon>
        <taxon>Methanosarcinaceae</taxon>
        <taxon>Methanosarcina</taxon>
    </lineage>
</organism>
<keyword evidence="1" id="KW-0472">Membrane</keyword>
<protein>
    <submittedName>
        <fullName evidence="2">Uncharacterized protein</fullName>
    </submittedName>
</protein>
<dbReference type="HOGENOM" id="CLU_068609_0_0_2"/>
<name>A0A0E3RCH9_METMZ</name>
<dbReference type="PATRIC" id="fig|1434115.4.peg.3833"/>
<dbReference type="Proteomes" id="UP000033116">
    <property type="component" value="Chromosome"/>
</dbReference>
<keyword evidence="1" id="KW-1133">Transmembrane helix</keyword>
<proteinExistence type="predicted"/>
<dbReference type="GeneID" id="24866338"/>
<dbReference type="AlphaFoldDB" id="A0A0E3RCH9"/>
<keyword evidence="1" id="KW-0812">Transmembrane</keyword>